<organism evidence="2 3">
    <name type="scientific">Anthostomella pinea</name>
    <dbReference type="NCBI Taxonomy" id="933095"/>
    <lineage>
        <taxon>Eukaryota</taxon>
        <taxon>Fungi</taxon>
        <taxon>Dikarya</taxon>
        <taxon>Ascomycota</taxon>
        <taxon>Pezizomycotina</taxon>
        <taxon>Sordariomycetes</taxon>
        <taxon>Xylariomycetidae</taxon>
        <taxon>Xylariales</taxon>
        <taxon>Xylariaceae</taxon>
        <taxon>Anthostomella</taxon>
    </lineage>
</organism>
<protein>
    <submittedName>
        <fullName evidence="2">Uu.00g009880.m01.CDS01</fullName>
    </submittedName>
</protein>
<dbReference type="AlphaFoldDB" id="A0AAI8VY49"/>
<sequence>MHFTKNLSTFVVSALLATSATTELTKAPRDIRSVIERDGTSKTGLSLHARAEEVPMGKTGGTRGKAISTSGLDTCIGLLIMGKQIHHGDDKWDRVLGHLSEEDEEWHLDDIIYQFETFKKKVKEMDLENQEGWFTAVDVSSLNAEDWEDDMKEMLQETINDVRSKFKDLVGGKINYFCSLCLGTSYLPVELQHMHVR</sequence>
<dbReference type="EMBL" id="CAUWAG010000020">
    <property type="protein sequence ID" value="CAJ2512869.1"/>
    <property type="molecule type" value="Genomic_DNA"/>
</dbReference>
<dbReference type="Proteomes" id="UP001295740">
    <property type="component" value="Unassembled WGS sequence"/>
</dbReference>
<name>A0AAI8VY49_9PEZI</name>
<keyword evidence="3" id="KW-1185">Reference proteome</keyword>
<accession>A0AAI8VY49</accession>
<feature type="signal peptide" evidence="1">
    <location>
        <begin position="1"/>
        <end position="22"/>
    </location>
</feature>
<evidence type="ECO:0000313" key="2">
    <source>
        <dbReference type="EMBL" id="CAJ2512869.1"/>
    </source>
</evidence>
<proteinExistence type="predicted"/>
<keyword evidence="1" id="KW-0732">Signal</keyword>
<evidence type="ECO:0000256" key="1">
    <source>
        <dbReference type="SAM" id="SignalP"/>
    </source>
</evidence>
<reference evidence="2" key="1">
    <citation type="submission" date="2023-10" db="EMBL/GenBank/DDBJ databases">
        <authorList>
            <person name="Hackl T."/>
        </authorList>
    </citation>
    <scope>NUCLEOTIDE SEQUENCE</scope>
</reference>
<evidence type="ECO:0000313" key="3">
    <source>
        <dbReference type="Proteomes" id="UP001295740"/>
    </source>
</evidence>
<gene>
    <name evidence="2" type="ORF">KHLLAP_LOCUS13337</name>
</gene>
<comment type="caution">
    <text evidence="2">The sequence shown here is derived from an EMBL/GenBank/DDBJ whole genome shotgun (WGS) entry which is preliminary data.</text>
</comment>
<feature type="chain" id="PRO_5042542510" evidence="1">
    <location>
        <begin position="23"/>
        <end position="197"/>
    </location>
</feature>